<feature type="chain" id="PRO_5045470586" description="Sel1 repeat family protein" evidence="1">
    <location>
        <begin position="22"/>
        <end position="206"/>
    </location>
</feature>
<evidence type="ECO:0008006" key="4">
    <source>
        <dbReference type="Google" id="ProtNLM"/>
    </source>
</evidence>
<dbReference type="Proteomes" id="UP001319867">
    <property type="component" value="Chromosome"/>
</dbReference>
<dbReference type="RefSeq" id="WP_229316488.1">
    <property type="nucleotide sequence ID" value="NZ_AP025184.1"/>
</dbReference>
<keyword evidence="1" id="KW-0732">Signal</keyword>
<dbReference type="EMBL" id="AP025184">
    <property type="protein sequence ID" value="BDB55097.1"/>
    <property type="molecule type" value="Genomic_DNA"/>
</dbReference>
<accession>A0ABM7V6B6</accession>
<protein>
    <recommendedName>
        <fullName evidence="4">Sel1 repeat family protein</fullName>
    </recommendedName>
</protein>
<evidence type="ECO:0000313" key="2">
    <source>
        <dbReference type="EMBL" id="BDB55097.1"/>
    </source>
</evidence>
<gene>
    <name evidence="2" type="ORF">GENT5_14020</name>
</gene>
<keyword evidence="3" id="KW-1185">Reference proteome</keyword>
<sequence length="206" mass="23345">MKIKTLLLCLYFFCIANTSFADSPLTSTPFYKGYRDITIIKTAAKSNGKITDQQLQFLTNSKNPIAVKLALINSLGWNVKGKSNAPEYLAYLFEKQPQLNYKNFINKATAEELICYAYLKAMDDYFNVKSAIVFAKQAMSKAPTSYSINLIGTLIQAQPLLNSKNWCDIYTRINQVRTNKKLQLDMRPISAAAVFGYTDGYKEYCK</sequence>
<name>A0ABM7V6B6_9FLAO</name>
<evidence type="ECO:0000256" key="1">
    <source>
        <dbReference type="SAM" id="SignalP"/>
    </source>
</evidence>
<reference evidence="2 3" key="2">
    <citation type="journal article" date="2022" name="Microorganisms">
        <title>Complete Genome Sequences of Two Flavobacterium ammonificans Strains and a Flavobacterium ammoniigenes Strain of Ammonifying Bacterioplankton Isolated from Surface River Water.</title>
        <authorList>
            <person name="Suda W."/>
            <person name="Ogata Y."/>
            <person name="Shindo C."/>
            <person name="Watanabe K."/>
        </authorList>
    </citation>
    <scope>NUCLEOTIDE SEQUENCE [LARGE SCALE GENOMIC DNA]</scope>
    <source>
        <strain evidence="2 3">GENT5</strain>
    </source>
</reference>
<feature type="signal peptide" evidence="1">
    <location>
        <begin position="1"/>
        <end position="21"/>
    </location>
</feature>
<evidence type="ECO:0000313" key="3">
    <source>
        <dbReference type="Proteomes" id="UP001319867"/>
    </source>
</evidence>
<reference evidence="2 3" key="1">
    <citation type="journal article" date="2022" name="Int. J. Syst. Evol. Microbiol.">
        <title>Flavobacterium ammonificans sp. nov. and Flavobacterium ammoniigenes sp. nov., ammonifying bacteria isolated from surface river water.</title>
        <authorList>
            <person name="Watanabe K."/>
            <person name="Kitamura T."/>
            <person name="Ogata Y."/>
            <person name="Shindo C."/>
            <person name="Suda W."/>
        </authorList>
    </citation>
    <scope>NUCLEOTIDE SEQUENCE [LARGE SCALE GENOMIC DNA]</scope>
    <source>
        <strain evidence="2 3">GENT5</strain>
    </source>
</reference>
<proteinExistence type="predicted"/>
<organism evidence="2 3">
    <name type="scientific">Flavobacterium ammoniigenes</name>
    <dbReference type="NCBI Taxonomy" id="1751095"/>
    <lineage>
        <taxon>Bacteria</taxon>
        <taxon>Pseudomonadati</taxon>
        <taxon>Bacteroidota</taxon>
        <taxon>Flavobacteriia</taxon>
        <taxon>Flavobacteriales</taxon>
        <taxon>Flavobacteriaceae</taxon>
        <taxon>Flavobacterium</taxon>
    </lineage>
</organism>